<name>A0A133ZWH2_9FIRM</name>
<accession>A0A133ZWH2</accession>
<comment type="subcellular location">
    <subcellularLocation>
        <location evidence="1 9">Cell membrane</location>
        <topology evidence="1 9">Multi-pass membrane protein</topology>
    </subcellularLocation>
</comment>
<keyword evidence="3 9" id="KW-0813">Transport</keyword>
<keyword evidence="4" id="KW-1003">Cell membrane</keyword>
<evidence type="ECO:0000256" key="8">
    <source>
        <dbReference type="ARBA" id="ARBA00023136"/>
    </source>
</evidence>
<evidence type="ECO:0000256" key="9">
    <source>
        <dbReference type="RuleBase" id="RU363032"/>
    </source>
</evidence>
<dbReference type="InterPro" id="IPR035906">
    <property type="entry name" value="MetI-like_sf"/>
</dbReference>
<dbReference type="AlphaFoldDB" id="A0A133ZWH2"/>
<feature type="transmembrane region" description="Helical" evidence="9">
    <location>
        <begin position="199"/>
        <end position="224"/>
    </location>
</feature>
<evidence type="ECO:0000256" key="4">
    <source>
        <dbReference type="ARBA" id="ARBA00022475"/>
    </source>
</evidence>
<evidence type="ECO:0000313" key="11">
    <source>
        <dbReference type="EMBL" id="KXB59776.1"/>
    </source>
</evidence>
<dbReference type="CDD" id="cd06261">
    <property type="entry name" value="TM_PBP2"/>
    <property type="match status" value="1"/>
</dbReference>
<protein>
    <submittedName>
        <fullName evidence="11">ABC transporter, permease protein</fullName>
    </submittedName>
</protein>
<evidence type="ECO:0000256" key="7">
    <source>
        <dbReference type="ARBA" id="ARBA00022989"/>
    </source>
</evidence>
<dbReference type="Pfam" id="PF00528">
    <property type="entry name" value="BPD_transp_1"/>
    <property type="match status" value="1"/>
</dbReference>
<proteinExistence type="inferred from homology"/>
<keyword evidence="5" id="KW-0762">Sugar transport</keyword>
<feature type="transmembrane region" description="Helical" evidence="9">
    <location>
        <begin position="259"/>
        <end position="280"/>
    </location>
</feature>
<feature type="domain" description="ABC transmembrane type-1" evidence="10">
    <location>
        <begin position="83"/>
        <end position="280"/>
    </location>
</feature>
<reference evidence="12" key="1">
    <citation type="submission" date="2016-01" db="EMBL/GenBank/DDBJ databases">
        <authorList>
            <person name="Mitreva M."/>
            <person name="Pepin K.H."/>
            <person name="Mihindukulasuriya K.A."/>
            <person name="Fulton R."/>
            <person name="Fronick C."/>
            <person name="O'Laughlin M."/>
            <person name="Miner T."/>
            <person name="Herter B."/>
            <person name="Rosa B.A."/>
            <person name="Cordes M."/>
            <person name="Tomlinson C."/>
            <person name="Wollam A."/>
            <person name="Palsikar V.B."/>
            <person name="Mardis E.R."/>
            <person name="Wilson R.K."/>
        </authorList>
    </citation>
    <scope>NUCLEOTIDE SEQUENCE [LARGE SCALE GENOMIC DNA]</scope>
    <source>
        <strain evidence="12">DNF00896</strain>
    </source>
</reference>
<evidence type="ECO:0000256" key="6">
    <source>
        <dbReference type="ARBA" id="ARBA00022692"/>
    </source>
</evidence>
<evidence type="ECO:0000259" key="10">
    <source>
        <dbReference type="PROSITE" id="PS50928"/>
    </source>
</evidence>
<keyword evidence="7 9" id="KW-1133">Transmembrane helix</keyword>
<feature type="transmembrane region" description="Helical" evidence="9">
    <location>
        <begin position="118"/>
        <end position="144"/>
    </location>
</feature>
<evidence type="ECO:0000256" key="2">
    <source>
        <dbReference type="ARBA" id="ARBA00009047"/>
    </source>
</evidence>
<dbReference type="Proteomes" id="UP000070394">
    <property type="component" value="Unassembled WGS sequence"/>
</dbReference>
<dbReference type="Gene3D" id="1.10.3720.10">
    <property type="entry name" value="MetI-like"/>
    <property type="match status" value="1"/>
</dbReference>
<dbReference type="SUPFAM" id="SSF161098">
    <property type="entry name" value="MetI-like"/>
    <property type="match status" value="1"/>
</dbReference>
<dbReference type="PATRIC" id="fig|467210.3.peg.845"/>
<keyword evidence="6 9" id="KW-0812">Transmembrane</keyword>
<dbReference type="PANTHER" id="PTHR32243">
    <property type="entry name" value="MALTOSE TRANSPORT SYSTEM PERMEASE-RELATED"/>
    <property type="match status" value="1"/>
</dbReference>
<comment type="similarity">
    <text evidence="2">Belongs to the binding-protein-dependent transport system permease family. MalFG subfamily.</text>
</comment>
<evidence type="ECO:0000256" key="5">
    <source>
        <dbReference type="ARBA" id="ARBA00022597"/>
    </source>
</evidence>
<dbReference type="GO" id="GO:0005886">
    <property type="term" value="C:plasma membrane"/>
    <property type="evidence" value="ECO:0007669"/>
    <property type="project" value="UniProtKB-SubCell"/>
</dbReference>
<feature type="transmembrane region" description="Helical" evidence="9">
    <location>
        <begin position="21"/>
        <end position="44"/>
    </location>
</feature>
<dbReference type="GO" id="GO:0055085">
    <property type="term" value="P:transmembrane transport"/>
    <property type="evidence" value="ECO:0007669"/>
    <property type="project" value="InterPro"/>
</dbReference>
<dbReference type="OrthoDB" id="27560at2"/>
<dbReference type="InterPro" id="IPR050901">
    <property type="entry name" value="BP-dep_ABC_trans_perm"/>
</dbReference>
<feature type="transmembrane region" description="Helical" evidence="9">
    <location>
        <begin position="87"/>
        <end position="106"/>
    </location>
</feature>
<dbReference type="STRING" id="467210.HMPREF1866_00856"/>
<evidence type="ECO:0000256" key="3">
    <source>
        <dbReference type="ARBA" id="ARBA00022448"/>
    </source>
</evidence>
<dbReference type="EMBL" id="LSDA01000022">
    <property type="protein sequence ID" value="KXB59776.1"/>
    <property type="molecule type" value="Genomic_DNA"/>
</dbReference>
<evidence type="ECO:0000313" key="12">
    <source>
        <dbReference type="Proteomes" id="UP000070394"/>
    </source>
</evidence>
<dbReference type="PROSITE" id="PS50928">
    <property type="entry name" value="ABC_TM1"/>
    <property type="match status" value="1"/>
</dbReference>
<dbReference type="PANTHER" id="PTHR32243:SF50">
    <property type="entry name" value="MALTOSE_MALTODEXTRIN TRANSPORT SYSTEM PERMEASE PROTEIN MALG"/>
    <property type="match status" value="1"/>
</dbReference>
<gene>
    <name evidence="11" type="ORF">HMPREF1866_00856</name>
</gene>
<organism evidence="11 12">
    <name type="scientific">Lachnoanaerobaculum saburreum</name>
    <dbReference type="NCBI Taxonomy" id="467210"/>
    <lineage>
        <taxon>Bacteria</taxon>
        <taxon>Bacillati</taxon>
        <taxon>Bacillota</taxon>
        <taxon>Clostridia</taxon>
        <taxon>Lachnospirales</taxon>
        <taxon>Lachnospiraceae</taxon>
        <taxon>Lachnoanaerobaculum</taxon>
    </lineage>
</organism>
<keyword evidence="8 9" id="KW-0472">Membrane</keyword>
<sequence>MKMLKNKEKSAPFNLSKEIKLLPGYIILILWVAFTAVLLGWVVAASLSTTADIFSGDILGFKTGLHFENYVKAWVSSNVSVFFVNSLIYAVLSCVFIILVCAPYAYVLQRFEFKGRKFLTSALAGTMGVPLIMVIIPLYTLVAGAGLLGNAFSNRIVLIVLFVAIKVPYTTTFLMAYFANISSAYEEAAAIDGCHPIKAFWMIVFPLAQGGVVTVTIFNFIAIWNEYFLSLLFVNSEKLRPVALGLFSMINGMKYSGDWSGLFASVIIVFIPTFILYIGLSKKIIGGITGGVKG</sequence>
<feature type="transmembrane region" description="Helical" evidence="9">
    <location>
        <begin position="156"/>
        <end position="178"/>
    </location>
</feature>
<evidence type="ECO:0000256" key="1">
    <source>
        <dbReference type="ARBA" id="ARBA00004651"/>
    </source>
</evidence>
<dbReference type="RefSeq" id="WP_007591442.1">
    <property type="nucleotide sequence ID" value="NZ_KQ959783.1"/>
</dbReference>
<comment type="caution">
    <text evidence="11">The sequence shown here is derived from an EMBL/GenBank/DDBJ whole genome shotgun (WGS) entry which is preliminary data.</text>
</comment>
<dbReference type="InterPro" id="IPR000515">
    <property type="entry name" value="MetI-like"/>
</dbReference>
<keyword evidence="12" id="KW-1185">Reference proteome</keyword>